<accession>A0A3P9Q7R2</accession>
<feature type="DNA-binding region" description="HMG box" evidence="9">
    <location>
        <begin position="361"/>
        <end position="429"/>
    </location>
</feature>
<evidence type="ECO:0000256" key="7">
    <source>
        <dbReference type="ARBA" id="ARBA00023163"/>
    </source>
</evidence>
<dbReference type="InterPro" id="IPR009071">
    <property type="entry name" value="HMG_box_dom"/>
</dbReference>
<dbReference type="PROSITE" id="PS50118">
    <property type="entry name" value="HMG_BOX_2"/>
    <property type="match status" value="1"/>
</dbReference>
<keyword evidence="4" id="KW-0805">Transcription regulation</keyword>
<dbReference type="AlphaFoldDB" id="A0A3P9Q7R2"/>
<sequence length="458" mass="52242">MSEHVRPSSVKPRDSRSSVSCQELTEEFDHTLPEKRVMFDNDWNYIEKFIEDELSSSSCSLLTLPLSPQVTESHNSEFWMSSGNTEDPENSVYDSITLTPATKKEVLKTWEFVDGLLRESLRSDRDSENSVSSEKFNAEINSTLQEEFENKNWTNGDNMEDLLRKNQLLPPPLLTPYTSPVWLAPPQSHTNTVLTQGGVQEHMFMLPLPTFTHHAPLHAHPPFIRAPLEVTSNTNAPFSLGAQHDHVFRPPPPRFTHHAPPFPLVLPAVQQMIIRPPALPAGGADSQELNLHSLSISCLPPDEGICCLPIGFLNEETLYNAVHAPLNVNTSNMFTHSSLLFADNRHNRRVRDRRDEGRPYVKKPPNAFMLFLKEIRPKVMSELNTNKSAMVNTVVGEMWKSLPAEVKARYFEKARLEQKLHEQQHPGWSTGENYGKKRRRVKNKTSEQQQQEQQQYSL</sequence>
<dbReference type="InterPro" id="IPR024940">
    <property type="entry name" value="TCF/LEF"/>
</dbReference>
<feature type="region of interest" description="Disordered" evidence="10">
    <location>
        <begin position="1"/>
        <end position="22"/>
    </location>
</feature>
<dbReference type="GO" id="GO:0060070">
    <property type="term" value="P:canonical Wnt signaling pathway"/>
    <property type="evidence" value="ECO:0007669"/>
    <property type="project" value="TreeGrafter"/>
</dbReference>
<dbReference type="GeneTree" id="ENSGT00940000168653"/>
<dbReference type="Pfam" id="PF00505">
    <property type="entry name" value="HMG_box"/>
    <property type="match status" value="1"/>
</dbReference>
<keyword evidence="13" id="KW-1185">Reference proteome</keyword>
<dbReference type="Gene3D" id="1.10.30.10">
    <property type="entry name" value="High mobility group box domain"/>
    <property type="match status" value="1"/>
</dbReference>
<comment type="similarity">
    <text evidence="2">Belongs to the TCF/LEF family.</text>
</comment>
<evidence type="ECO:0000256" key="1">
    <source>
        <dbReference type="ARBA" id="ARBA00004123"/>
    </source>
</evidence>
<reference evidence="12" key="3">
    <citation type="submission" date="2025-09" db="UniProtKB">
        <authorList>
            <consortium name="Ensembl"/>
        </authorList>
    </citation>
    <scope>IDENTIFICATION</scope>
    <source>
        <strain evidence="12">Guanapo</strain>
    </source>
</reference>
<dbReference type="Proteomes" id="UP000242638">
    <property type="component" value="Unassembled WGS sequence"/>
</dbReference>
<comment type="subcellular location">
    <subcellularLocation>
        <location evidence="1">Nucleus</location>
    </subcellularLocation>
</comment>
<evidence type="ECO:0000313" key="12">
    <source>
        <dbReference type="Ensembl" id="ENSPREP00000029853.1"/>
    </source>
</evidence>
<evidence type="ECO:0000256" key="10">
    <source>
        <dbReference type="SAM" id="MobiDB-lite"/>
    </source>
</evidence>
<keyword evidence="3" id="KW-0879">Wnt signaling pathway</keyword>
<name>A0A3P9Q7R2_POERE</name>
<proteinExistence type="inferred from homology"/>
<dbReference type="GO" id="GO:0000978">
    <property type="term" value="F:RNA polymerase II cis-regulatory region sequence-specific DNA binding"/>
    <property type="evidence" value="ECO:0007669"/>
    <property type="project" value="TreeGrafter"/>
</dbReference>
<feature type="compositionally biased region" description="Basic and acidic residues" evidence="10">
    <location>
        <begin position="1"/>
        <end position="16"/>
    </location>
</feature>
<evidence type="ECO:0000256" key="6">
    <source>
        <dbReference type="ARBA" id="ARBA00023159"/>
    </source>
</evidence>
<evidence type="ECO:0000256" key="8">
    <source>
        <dbReference type="ARBA" id="ARBA00023242"/>
    </source>
</evidence>
<dbReference type="GO" id="GO:0000785">
    <property type="term" value="C:chromatin"/>
    <property type="evidence" value="ECO:0007669"/>
    <property type="project" value="TreeGrafter"/>
</dbReference>
<dbReference type="InterPro" id="IPR036910">
    <property type="entry name" value="HMG_box_dom_sf"/>
</dbReference>
<dbReference type="GO" id="GO:1990907">
    <property type="term" value="C:beta-catenin-TCF complex"/>
    <property type="evidence" value="ECO:0007669"/>
    <property type="project" value="TreeGrafter"/>
</dbReference>
<organism evidence="12 13">
    <name type="scientific">Poecilia reticulata</name>
    <name type="common">Guppy</name>
    <name type="synonym">Acanthophacelus reticulatus</name>
    <dbReference type="NCBI Taxonomy" id="8081"/>
    <lineage>
        <taxon>Eukaryota</taxon>
        <taxon>Metazoa</taxon>
        <taxon>Chordata</taxon>
        <taxon>Craniata</taxon>
        <taxon>Vertebrata</taxon>
        <taxon>Euteleostomi</taxon>
        <taxon>Actinopterygii</taxon>
        <taxon>Neopterygii</taxon>
        <taxon>Teleostei</taxon>
        <taxon>Neoteleostei</taxon>
        <taxon>Acanthomorphata</taxon>
        <taxon>Ovalentaria</taxon>
        <taxon>Atherinomorphae</taxon>
        <taxon>Cyprinodontiformes</taxon>
        <taxon>Poeciliidae</taxon>
        <taxon>Poeciliinae</taxon>
        <taxon>Poecilia</taxon>
    </lineage>
</organism>
<dbReference type="PANTHER" id="PTHR10373:SF38">
    <property type="entry name" value="PROTEIN PANGOLIN, ISOFORM J"/>
    <property type="match status" value="1"/>
</dbReference>
<dbReference type="SUPFAM" id="SSF47095">
    <property type="entry name" value="HMG-box"/>
    <property type="match status" value="1"/>
</dbReference>
<evidence type="ECO:0000256" key="3">
    <source>
        <dbReference type="ARBA" id="ARBA00022687"/>
    </source>
</evidence>
<dbReference type="SMART" id="SM00398">
    <property type="entry name" value="HMG"/>
    <property type="match status" value="1"/>
</dbReference>
<keyword evidence="8 9" id="KW-0539">Nucleus</keyword>
<evidence type="ECO:0000256" key="4">
    <source>
        <dbReference type="ARBA" id="ARBA00023015"/>
    </source>
</evidence>
<evidence type="ECO:0000256" key="2">
    <source>
        <dbReference type="ARBA" id="ARBA00006569"/>
    </source>
</evidence>
<evidence type="ECO:0000256" key="9">
    <source>
        <dbReference type="PROSITE-ProRule" id="PRU00267"/>
    </source>
</evidence>
<protein>
    <submittedName>
        <fullName evidence="12">Transcription factor 7-like 1</fullName>
    </submittedName>
</protein>
<keyword evidence="6" id="KW-0010">Activator</keyword>
<dbReference type="STRING" id="8081.ENSPREP00000029853"/>
<evidence type="ECO:0000259" key="11">
    <source>
        <dbReference type="PROSITE" id="PS50118"/>
    </source>
</evidence>
<reference evidence="13" key="1">
    <citation type="submission" date="2013-11" db="EMBL/GenBank/DDBJ databases">
        <title>The genomic landscape of the Guanapo guppy.</title>
        <authorList>
            <person name="Kuenstner A."/>
            <person name="Dreyer C."/>
        </authorList>
    </citation>
    <scope>NUCLEOTIDE SEQUENCE</scope>
    <source>
        <strain evidence="13">Guanapo</strain>
    </source>
</reference>
<evidence type="ECO:0000313" key="13">
    <source>
        <dbReference type="Proteomes" id="UP000242638"/>
    </source>
</evidence>
<keyword evidence="7" id="KW-0804">Transcription</keyword>
<dbReference type="Ensembl" id="ENSPRET00000030194.1">
    <property type="protein sequence ID" value="ENSPREP00000029853.1"/>
    <property type="gene ID" value="ENSPREG00000020216.1"/>
</dbReference>
<evidence type="ECO:0000256" key="5">
    <source>
        <dbReference type="ARBA" id="ARBA00023125"/>
    </source>
</evidence>
<feature type="compositionally biased region" description="Low complexity" evidence="10">
    <location>
        <begin position="447"/>
        <end position="458"/>
    </location>
</feature>
<feature type="domain" description="HMG box" evidence="11">
    <location>
        <begin position="361"/>
        <end position="429"/>
    </location>
</feature>
<reference evidence="12" key="2">
    <citation type="submission" date="2025-08" db="UniProtKB">
        <authorList>
            <consortium name="Ensembl"/>
        </authorList>
    </citation>
    <scope>IDENTIFICATION</scope>
    <source>
        <strain evidence="12">Guanapo</strain>
    </source>
</reference>
<feature type="region of interest" description="Disordered" evidence="10">
    <location>
        <begin position="421"/>
        <end position="458"/>
    </location>
</feature>
<dbReference type="GO" id="GO:0000981">
    <property type="term" value="F:DNA-binding transcription factor activity, RNA polymerase II-specific"/>
    <property type="evidence" value="ECO:0007669"/>
    <property type="project" value="TreeGrafter"/>
</dbReference>
<dbReference type="PANTHER" id="PTHR10373">
    <property type="entry name" value="TRANSCRIPTION FACTOR 7 FAMILY MEMBER"/>
    <property type="match status" value="1"/>
</dbReference>
<keyword evidence="5 9" id="KW-0238">DNA-binding</keyword>